<dbReference type="STRING" id="1108045.GORHZ_040_00120"/>
<dbReference type="EMBL" id="BAHC01000040">
    <property type="protein sequence ID" value="GAB88779.1"/>
    <property type="molecule type" value="Genomic_DNA"/>
</dbReference>
<accession>K6WQG5</accession>
<evidence type="ECO:0000313" key="1">
    <source>
        <dbReference type="EMBL" id="GAB88779.1"/>
    </source>
</evidence>
<keyword evidence="2" id="KW-1185">Reference proteome</keyword>
<comment type="caution">
    <text evidence="1">The sequence shown here is derived from an EMBL/GenBank/DDBJ whole genome shotgun (WGS) entry which is preliminary data.</text>
</comment>
<sequence>MADMDKAELLEQVRVRWQRGDPPKAIARALGVRPSVVAPLVKRIAADAQASQGLGKVLGCWVNCGWSIGLGLEKHPEWAELDAYAGEVEGFAQVLVARESRRGRATVRGYLADVHCLGVKNARDPETMDAGHIPGAVRTFYSAFDRPPVEIPIELGRELILGAVHYARELGFEPAGAFDGDAAAFLGDWDGPGQIEFGRDGQPSYLSGPYDNPDAVMRTLMRSAGAGNFQFSVAVGPT</sequence>
<protein>
    <submittedName>
        <fullName evidence="1">Uncharacterized protein</fullName>
    </submittedName>
</protein>
<reference evidence="1 2" key="1">
    <citation type="submission" date="2012-08" db="EMBL/GenBank/DDBJ databases">
        <title>Whole genome shotgun sequence of Gordonia rhizosphera NBRC 16068.</title>
        <authorList>
            <person name="Takarada H."/>
            <person name="Isaki S."/>
            <person name="Hosoyama A."/>
            <person name="Tsuchikane K."/>
            <person name="Katsumata H."/>
            <person name="Baba S."/>
            <person name="Ohji S."/>
            <person name="Yamazaki S."/>
            <person name="Fujita N."/>
        </authorList>
    </citation>
    <scope>NUCLEOTIDE SEQUENCE [LARGE SCALE GENOMIC DNA]</scope>
    <source>
        <strain evidence="1 2">NBRC 16068</strain>
    </source>
</reference>
<dbReference type="AlphaFoldDB" id="K6WQG5"/>
<gene>
    <name evidence="1" type="ORF">GORHZ_040_00120</name>
</gene>
<dbReference type="Proteomes" id="UP000008363">
    <property type="component" value="Unassembled WGS sequence"/>
</dbReference>
<name>K6WQG5_9ACTN</name>
<proteinExistence type="predicted"/>
<dbReference type="eggNOG" id="ENOG5032XIY">
    <property type="taxonomic scope" value="Bacteria"/>
</dbReference>
<evidence type="ECO:0000313" key="2">
    <source>
        <dbReference type="Proteomes" id="UP000008363"/>
    </source>
</evidence>
<organism evidence="1 2">
    <name type="scientific">Gordonia rhizosphera NBRC 16068</name>
    <dbReference type="NCBI Taxonomy" id="1108045"/>
    <lineage>
        <taxon>Bacteria</taxon>
        <taxon>Bacillati</taxon>
        <taxon>Actinomycetota</taxon>
        <taxon>Actinomycetes</taxon>
        <taxon>Mycobacteriales</taxon>
        <taxon>Gordoniaceae</taxon>
        <taxon>Gordonia</taxon>
    </lineage>
</organism>